<gene>
    <name evidence="3" type="ORF">ENR15_16725</name>
</gene>
<evidence type="ECO:0000256" key="2">
    <source>
        <dbReference type="SAM" id="Phobius"/>
    </source>
</evidence>
<dbReference type="AlphaFoldDB" id="A0A7C3VUG4"/>
<organism evidence="3">
    <name type="scientific">Planktothricoides sp. SpSt-374</name>
    <dbReference type="NCBI Taxonomy" id="2282167"/>
    <lineage>
        <taxon>Bacteria</taxon>
        <taxon>Bacillati</taxon>
        <taxon>Cyanobacteriota</taxon>
        <taxon>Cyanophyceae</taxon>
        <taxon>Oscillatoriophycideae</taxon>
        <taxon>Oscillatoriales</taxon>
        <taxon>Oscillatoriaceae</taxon>
        <taxon>Planktothricoides</taxon>
    </lineage>
</organism>
<feature type="compositionally biased region" description="Low complexity" evidence="1">
    <location>
        <begin position="491"/>
        <end position="506"/>
    </location>
</feature>
<feature type="transmembrane region" description="Helical" evidence="2">
    <location>
        <begin position="125"/>
        <end position="143"/>
    </location>
</feature>
<protein>
    <submittedName>
        <fullName evidence="3">Uncharacterized protein</fullName>
    </submittedName>
</protein>
<feature type="region of interest" description="Disordered" evidence="1">
    <location>
        <begin position="489"/>
        <end position="520"/>
    </location>
</feature>
<feature type="transmembrane region" description="Helical" evidence="2">
    <location>
        <begin position="30"/>
        <end position="56"/>
    </location>
</feature>
<keyword evidence="2" id="KW-1133">Transmembrane helix</keyword>
<evidence type="ECO:0000256" key="1">
    <source>
        <dbReference type="SAM" id="MobiDB-lite"/>
    </source>
</evidence>
<evidence type="ECO:0000313" key="3">
    <source>
        <dbReference type="EMBL" id="HGG02235.1"/>
    </source>
</evidence>
<accession>A0A7C3VUG4</accession>
<feature type="transmembrane region" description="Helical" evidence="2">
    <location>
        <begin position="173"/>
        <end position="194"/>
    </location>
</feature>
<proteinExistence type="predicted"/>
<comment type="caution">
    <text evidence="3">The sequence shown here is derived from an EMBL/GenBank/DDBJ whole genome shotgun (WGS) entry which is preliminary data.</text>
</comment>
<keyword evidence="2" id="KW-0472">Membrane</keyword>
<reference evidence="3" key="1">
    <citation type="journal article" date="2020" name="mSystems">
        <title>Genome- and Community-Level Interaction Insights into Carbon Utilization and Element Cycling Functions of Hydrothermarchaeota in Hydrothermal Sediment.</title>
        <authorList>
            <person name="Zhou Z."/>
            <person name="Liu Y."/>
            <person name="Xu W."/>
            <person name="Pan J."/>
            <person name="Luo Z.H."/>
            <person name="Li M."/>
        </authorList>
    </citation>
    <scope>NUCLEOTIDE SEQUENCE [LARGE SCALE GENOMIC DNA]</scope>
    <source>
        <strain evidence="3">SpSt-374</strain>
    </source>
</reference>
<sequence>MNNYIIEFGAVFSPHLAQLPSSLLGLFPSYLAVFVVVLAVLTAMAMLMRLAVYQYLQSVSDRVRRLGNDNSTQKPKIVEEIERRLQESLPNLEKINTGAVIDTAYSQHLAGTEWRDYVARSLPNLLLALGLLGTLLGITINLTELSQTINQFGAGNMADLVQQVQRPLQGMGVAFICSLTAGFCSAILTIFNLVQNTTLAKSQLLRYLEDYAHNIYLPSLGHRAPLEIAADRIEGSLERLAGALGVALKEAVETSLAGQINQMVEENKQAHHLANQVYNRFLESANAMMSGATIFKESANIFERSQFAQKLSVSTESLAHTIRELSRAAGVLNQASSTSNLAITSLQNSNEEMIRLGKEVAAVNAQSSQVLALTEGNQKSLADVVTQLQQATLIFHSVIRTLDLLQKRLDTRGDKLINVQGELSALVETLKDYTEEMTVGMQNMGDRLVVALNQQAIGTPSAPVEARITSLAQELKTVRAQLAQVVHSLGLRSSTPTRPSLPPDTTASKPDNPGDNDKSE</sequence>
<keyword evidence="2" id="KW-0812">Transmembrane</keyword>
<dbReference type="EMBL" id="DSPX01000170">
    <property type="protein sequence ID" value="HGG02235.1"/>
    <property type="molecule type" value="Genomic_DNA"/>
</dbReference>
<name>A0A7C3VUG4_9CYAN</name>